<dbReference type="InterPro" id="IPR009351">
    <property type="entry name" value="AlkZ-like"/>
</dbReference>
<name>A0ABX7IEN6_9BACT</name>
<reference evidence="1 2" key="1">
    <citation type="submission" date="2020-06" db="EMBL/GenBank/DDBJ databases">
        <title>Dyadobacter sandarakinus sp. nov., isolated from the soil of the Arctic Yellow River Station.</title>
        <authorList>
            <person name="Zhang Y."/>
            <person name="Peng F."/>
        </authorList>
    </citation>
    <scope>NUCLEOTIDE SEQUENCE [LARGE SCALE GENOMIC DNA]</scope>
    <source>
        <strain evidence="1 2">Q3-56</strain>
    </source>
</reference>
<gene>
    <name evidence="1" type="ORF">HWI92_21760</name>
</gene>
<proteinExistence type="predicted"/>
<dbReference type="EMBL" id="CP056775">
    <property type="protein sequence ID" value="QRR03351.1"/>
    <property type="molecule type" value="Genomic_DNA"/>
</dbReference>
<protein>
    <submittedName>
        <fullName evidence="1">Winged helix DNA-binding domain-containing protein</fullName>
    </submittedName>
</protein>
<dbReference type="Proteomes" id="UP000612680">
    <property type="component" value="Chromosome"/>
</dbReference>
<dbReference type="PANTHER" id="PTHR38479">
    <property type="entry name" value="LMO0824 PROTEIN"/>
    <property type="match status" value="1"/>
</dbReference>
<dbReference type="RefSeq" id="WP_204659213.1">
    <property type="nucleotide sequence ID" value="NZ_CP056775.1"/>
</dbReference>
<keyword evidence="2" id="KW-1185">Reference proteome</keyword>
<organism evidence="1 2">
    <name type="scientific">Dyadobacter sandarakinus</name>
    <dbReference type="NCBI Taxonomy" id="2747268"/>
    <lineage>
        <taxon>Bacteria</taxon>
        <taxon>Pseudomonadati</taxon>
        <taxon>Bacteroidota</taxon>
        <taxon>Cytophagia</taxon>
        <taxon>Cytophagales</taxon>
        <taxon>Spirosomataceae</taxon>
        <taxon>Dyadobacter</taxon>
    </lineage>
</organism>
<dbReference type="PANTHER" id="PTHR38479:SF2">
    <property type="entry name" value="WINGED HELIX DNA-BINDING DOMAIN-CONTAINING PROTEIN"/>
    <property type="match status" value="1"/>
</dbReference>
<evidence type="ECO:0000313" key="2">
    <source>
        <dbReference type="Proteomes" id="UP000612680"/>
    </source>
</evidence>
<dbReference type="Pfam" id="PF06224">
    <property type="entry name" value="AlkZ-like"/>
    <property type="match status" value="1"/>
</dbReference>
<keyword evidence="1" id="KW-0238">DNA-binding</keyword>
<dbReference type="GO" id="GO:0003677">
    <property type="term" value="F:DNA binding"/>
    <property type="evidence" value="ECO:0007669"/>
    <property type="project" value="UniProtKB-KW"/>
</dbReference>
<evidence type="ECO:0000313" key="1">
    <source>
        <dbReference type="EMBL" id="QRR03351.1"/>
    </source>
</evidence>
<sequence>MEKRLPVSMKIDDILQIRLANQQIARTTFQSPAEVVSWMLAMQAQDFAGAKWSVALRLPACREQDVDDAIAARTIIRTWPMRGTLHLLAADDARWMLKLLAPRMIARAAGRYRQLELTEKVFSDSIDALSAAMDGRKVLTRSEVYQVLEKSGISTSGQRGIHIIGHLSQTRVLCHGPHQEKQPAYVLMDDWLPATKDIAGEEALATLALRYFTSHGPATIQDFIWWTGLTVKEARLALHLVTQELESIAVDDQTFWMGQLVPAASGNAVYMFPGFDEYMLGYTNRGLMVPGEHLAEIVPGNNGMFMPTIVINGQVAGTWRRTIRKDTVIIEPKLFKAISSANRKLLISAAQKYGSYLDKKVVMAAQD</sequence>
<accession>A0ABX7IEN6</accession>